<gene>
    <name evidence="1" type="ORF">PAMC26510_36000</name>
</gene>
<evidence type="ECO:0000313" key="1">
    <source>
        <dbReference type="EMBL" id="OTP66137.1"/>
    </source>
</evidence>
<dbReference type="EMBL" id="NBTY01000204">
    <property type="protein sequence ID" value="OTP66137.1"/>
    <property type="molecule type" value="Genomic_DNA"/>
</dbReference>
<dbReference type="AlphaFoldDB" id="A0A242M4Q6"/>
<protein>
    <submittedName>
        <fullName evidence="1">Uncharacterized protein</fullName>
    </submittedName>
</protein>
<evidence type="ECO:0000313" key="2">
    <source>
        <dbReference type="Proteomes" id="UP000194546"/>
    </source>
</evidence>
<organism evidence="1 2">
    <name type="scientific">Caballeronia sordidicola</name>
    <name type="common">Burkholderia sordidicola</name>
    <dbReference type="NCBI Taxonomy" id="196367"/>
    <lineage>
        <taxon>Bacteria</taxon>
        <taxon>Pseudomonadati</taxon>
        <taxon>Pseudomonadota</taxon>
        <taxon>Betaproteobacteria</taxon>
        <taxon>Burkholderiales</taxon>
        <taxon>Burkholderiaceae</taxon>
        <taxon>Caballeronia</taxon>
    </lineage>
</organism>
<accession>A0A242M4Q6</accession>
<dbReference type="Proteomes" id="UP000194546">
    <property type="component" value="Unassembled WGS sequence"/>
</dbReference>
<reference evidence="1 2" key="1">
    <citation type="submission" date="2017-03" db="EMBL/GenBank/DDBJ databases">
        <title>Genome analysis of strain PAMC 26510.</title>
        <authorList>
            <person name="Oh H.-M."/>
            <person name="Yang J.-A."/>
        </authorList>
    </citation>
    <scope>NUCLEOTIDE SEQUENCE [LARGE SCALE GENOMIC DNA]</scope>
    <source>
        <strain evidence="1 2">PAMC 26510</strain>
    </source>
</reference>
<sequence length="78" mass="8496">MNKQILSASEIQQAINQDLEKAGLGSSYRVGVPVRLSPGTPDGHNWHFMDLLSGDSKAIETVTGILSDARNRYALPEE</sequence>
<dbReference type="RefSeq" id="WP_144022302.1">
    <property type="nucleotide sequence ID" value="NZ_NBTY01000204.1"/>
</dbReference>
<proteinExistence type="predicted"/>
<name>A0A242M4Q6_CABSO</name>
<comment type="caution">
    <text evidence="1">The sequence shown here is derived from an EMBL/GenBank/DDBJ whole genome shotgun (WGS) entry which is preliminary data.</text>
</comment>